<dbReference type="InterPro" id="IPR035513">
    <property type="entry name" value="Invertase/methylesterase_inhib"/>
</dbReference>
<evidence type="ECO:0000259" key="1">
    <source>
        <dbReference type="Pfam" id="PF04043"/>
    </source>
</evidence>
<dbReference type="Pfam" id="PF04043">
    <property type="entry name" value="PMEI"/>
    <property type="match status" value="1"/>
</dbReference>
<accession>M1E0I9</accession>
<feature type="domain" description="Pectinesterase inhibitor" evidence="1">
    <location>
        <begin position="52"/>
        <end position="176"/>
    </location>
</feature>
<dbReference type="InParanoid" id="M1E0I9"/>
<name>M1E0I9_SOLTU</name>
<dbReference type="Gramene" id="PGSC0003DMT400097393">
    <property type="protein sequence ID" value="PGSC0003DMT400097393"/>
    <property type="gene ID" value="PGSC0003DMG400046964"/>
</dbReference>
<reference evidence="3" key="1">
    <citation type="journal article" date="2011" name="Nature">
        <title>Genome sequence and analysis of the tuber crop potato.</title>
        <authorList>
            <consortium name="The Potato Genome Sequencing Consortium"/>
        </authorList>
    </citation>
    <scope>NUCLEOTIDE SEQUENCE [LARGE SCALE GENOMIC DNA]</scope>
    <source>
        <strain evidence="3">cv. DM1-3 516 R44</strain>
    </source>
</reference>
<dbReference type="PANTHER" id="PTHR31890">
    <property type="entry name" value="PLANT INVERTASE/PECTIN METHYLESTERASE INHIBITOR SUPERFAMILY PROTEIN"/>
    <property type="match status" value="1"/>
</dbReference>
<dbReference type="GO" id="GO:0004857">
    <property type="term" value="F:enzyme inhibitor activity"/>
    <property type="evidence" value="ECO:0007669"/>
    <property type="project" value="InterPro"/>
</dbReference>
<dbReference type="STRING" id="4113.M1E0I9"/>
<reference evidence="2" key="2">
    <citation type="submission" date="2015-06" db="UniProtKB">
        <authorList>
            <consortium name="EnsemblPlants"/>
        </authorList>
    </citation>
    <scope>IDENTIFICATION</scope>
    <source>
        <strain evidence="2">DM1-3 516 R44</strain>
    </source>
</reference>
<organism evidence="2 3">
    <name type="scientific">Solanum tuberosum</name>
    <name type="common">Potato</name>
    <dbReference type="NCBI Taxonomy" id="4113"/>
    <lineage>
        <taxon>Eukaryota</taxon>
        <taxon>Viridiplantae</taxon>
        <taxon>Streptophyta</taxon>
        <taxon>Embryophyta</taxon>
        <taxon>Tracheophyta</taxon>
        <taxon>Spermatophyta</taxon>
        <taxon>Magnoliopsida</taxon>
        <taxon>eudicotyledons</taxon>
        <taxon>Gunneridae</taxon>
        <taxon>Pentapetalae</taxon>
        <taxon>asterids</taxon>
        <taxon>lamiids</taxon>
        <taxon>Solanales</taxon>
        <taxon>Solanaceae</taxon>
        <taxon>Solanoideae</taxon>
        <taxon>Solaneae</taxon>
        <taxon>Solanum</taxon>
    </lineage>
</organism>
<dbReference type="PaxDb" id="4113-PGSC0003DMT400097393"/>
<dbReference type="SUPFAM" id="SSF101148">
    <property type="entry name" value="Plant invertase/pectin methylesterase inhibitor"/>
    <property type="match status" value="1"/>
</dbReference>
<proteinExistence type="predicted"/>
<evidence type="ECO:0000313" key="3">
    <source>
        <dbReference type="Proteomes" id="UP000011115"/>
    </source>
</evidence>
<dbReference type="Gene3D" id="1.20.140.40">
    <property type="entry name" value="Invertase/pectin methylesterase inhibitor family protein"/>
    <property type="match status" value="1"/>
</dbReference>
<dbReference type="PANTHER" id="PTHR31890:SF9">
    <property type="entry name" value="PLANT INVERTASE_PECTIN METHYLESTERASE INHIBITOR SUPERFAMILY PROTEIN"/>
    <property type="match status" value="1"/>
</dbReference>
<dbReference type="eggNOG" id="ENOG502R7VS">
    <property type="taxonomic scope" value="Eukaryota"/>
</dbReference>
<sequence>MHRFSSSIHSHNKNIMSSSINFSILATFILLSLLFFLPRTIIATLEPNSPKLLKNACTGYTEGWNSSFCLEIMKSHPQIVLAKDLLHLTLSIIETGLINAIKTQIYIEENRKENIQESRRALDQCHNLYDHIIGVYKGALIHVKKQKLYDIAGAEFSMAANNAEYCENWLNIYDTIDADISSGNQIIKYLSLSGYNAVNDLMITDWITKRM</sequence>
<protein>
    <recommendedName>
        <fullName evidence="1">Pectinesterase inhibitor domain-containing protein</fullName>
    </recommendedName>
</protein>
<keyword evidence="3" id="KW-1185">Reference proteome</keyword>
<dbReference type="Proteomes" id="UP000011115">
    <property type="component" value="Unassembled WGS sequence"/>
</dbReference>
<dbReference type="InterPro" id="IPR006501">
    <property type="entry name" value="Pectinesterase_inhib_dom"/>
</dbReference>
<dbReference type="EnsemblPlants" id="PGSC0003DMT400097393">
    <property type="protein sequence ID" value="PGSC0003DMT400097393"/>
    <property type="gene ID" value="PGSC0003DMG400046964"/>
</dbReference>
<dbReference type="OMA" id="ANNAEYC"/>
<dbReference type="AlphaFoldDB" id="M1E0I9"/>
<dbReference type="NCBIfam" id="TIGR01614">
    <property type="entry name" value="PME_inhib"/>
    <property type="match status" value="1"/>
</dbReference>
<dbReference type="HOGENOM" id="CLU_1306723_0_0_1"/>
<evidence type="ECO:0000313" key="2">
    <source>
        <dbReference type="EnsemblPlants" id="PGSC0003DMT400097393"/>
    </source>
</evidence>